<accession>A0ABQ8EXM5</accession>
<sequence length="91" mass="9964">MNLKAQIKFHENTTSHTPVKHRLVGDTSQFSQFPQGDPGGIATMWIDTAGTLPAGSQLTVAAKCPIIMPRPHRFMLHSPVQPTLVQICFAI</sequence>
<dbReference type="Proteomes" id="UP001648503">
    <property type="component" value="Unassembled WGS sequence"/>
</dbReference>
<keyword evidence="2" id="KW-1185">Reference proteome</keyword>
<protein>
    <submittedName>
        <fullName evidence="1">Uncharacterized protein</fullName>
    </submittedName>
</protein>
<evidence type="ECO:0000313" key="2">
    <source>
        <dbReference type="Proteomes" id="UP001648503"/>
    </source>
</evidence>
<organism evidence="1 2">
    <name type="scientific">Batrachochytrium salamandrivorans</name>
    <dbReference type="NCBI Taxonomy" id="1357716"/>
    <lineage>
        <taxon>Eukaryota</taxon>
        <taxon>Fungi</taxon>
        <taxon>Fungi incertae sedis</taxon>
        <taxon>Chytridiomycota</taxon>
        <taxon>Chytridiomycota incertae sedis</taxon>
        <taxon>Chytridiomycetes</taxon>
        <taxon>Rhizophydiales</taxon>
        <taxon>Rhizophydiales incertae sedis</taxon>
        <taxon>Batrachochytrium</taxon>
    </lineage>
</organism>
<proteinExistence type="predicted"/>
<comment type="caution">
    <text evidence="1">The sequence shown here is derived from an EMBL/GenBank/DDBJ whole genome shotgun (WGS) entry which is preliminary data.</text>
</comment>
<dbReference type="EMBL" id="JAFCIX010000505">
    <property type="protein sequence ID" value="KAH6588450.1"/>
    <property type="molecule type" value="Genomic_DNA"/>
</dbReference>
<name>A0ABQ8EXM5_9FUNG</name>
<evidence type="ECO:0000313" key="1">
    <source>
        <dbReference type="EMBL" id="KAH6588450.1"/>
    </source>
</evidence>
<reference evidence="1 2" key="1">
    <citation type="submission" date="2021-02" db="EMBL/GenBank/DDBJ databases">
        <title>Variation within the Batrachochytrium salamandrivorans European outbreak.</title>
        <authorList>
            <person name="Kelly M."/>
            <person name="Pasmans F."/>
            <person name="Shea T.P."/>
            <person name="Munoz J.F."/>
            <person name="Carranza S."/>
            <person name="Cuomo C.A."/>
            <person name="Martel A."/>
        </authorList>
    </citation>
    <scope>NUCLEOTIDE SEQUENCE [LARGE SCALE GENOMIC DNA]</scope>
    <source>
        <strain evidence="1 2">AMFP18/2</strain>
    </source>
</reference>
<gene>
    <name evidence="1" type="ORF">BASA50_010731</name>
</gene>